<accession>A0A6P0UKK5</accession>
<reference evidence="2 3" key="1">
    <citation type="submission" date="2020-01" db="EMBL/GenBank/DDBJ databases">
        <title>Leptobacterium flavescens.</title>
        <authorList>
            <person name="Wang G."/>
        </authorList>
    </citation>
    <scope>NUCLEOTIDE SEQUENCE [LARGE SCALE GENOMIC DNA]</scope>
    <source>
        <strain evidence="2 3">KCTC 22160</strain>
    </source>
</reference>
<feature type="transmembrane region" description="Helical" evidence="1">
    <location>
        <begin position="85"/>
        <end position="104"/>
    </location>
</feature>
<evidence type="ECO:0000256" key="1">
    <source>
        <dbReference type="SAM" id="Phobius"/>
    </source>
</evidence>
<feature type="transmembrane region" description="Helical" evidence="1">
    <location>
        <begin position="239"/>
        <end position="258"/>
    </location>
</feature>
<protein>
    <submittedName>
        <fullName evidence="2">DUF3667 domain-containing protein</fullName>
    </submittedName>
</protein>
<comment type="caution">
    <text evidence="2">The sequence shown here is derived from an EMBL/GenBank/DDBJ whole genome shotgun (WGS) entry which is preliminary data.</text>
</comment>
<keyword evidence="1" id="KW-0472">Membrane</keyword>
<name>A0A6P0UKK5_9FLAO</name>
<evidence type="ECO:0000313" key="2">
    <source>
        <dbReference type="EMBL" id="NER13825.1"/>
    </source>
</evidence>
<dbReference type="RefSeq" id="WP_163607003.1">
    <property type="nucleotide sequence ID" value="NZ_JAABOO010000002.1"/>
</dbReference>
<keyword evidence="1" id="KW-0812">Transmembrane</keyword>
<dbReference type="Proteomes" id="UP000468581">
    <property type="component" value="Unassembled WGS sequence"/>
</dbReference>
<keyword evidence="1" id="KW-1133">Transmembrane helix</keyword>
<dbReference type="Pfam" id="PF12412">
    <property type="entry name" value="DUF3667"/>
    <property type="match status" value="1"/>
</dbReference>
<organism evidence="2 3">
    <name type="scientific">Leptobacterium flavescens</name>
    <dbReference type="NCBI Taxonomy" id="472055"/>
    <lineage>
        <taxon>Bacteria</taxon>
        <taxon>Pseudomonadati</taxon>
        <taxon>Bacteroidota</taxon>
        <taxon>Flavobacteriia</taxon>
        <taxon>Flavobacteriales</taxon>
        <taxon>Flavobacteriaceae</taxon>
        <taxon>Leptobacterium</taxon>
    </lineage>
</organism>
<sequence length="356" mass="40487">MEEQQTICQNCESPMEGSFSYCPNCGQKTVEDLTFGVLFNNTISNYFSYDARFLKSFVPLVFKPGFIARQFVNGKRLKYLHPAQYYLFVSVVFFFLFSISTRSGQENVDKMLQKGMESGRAFAADSLSAVKVVDSLALAKSMEILENPNLNIPKEDLEVLDSLKRSRTVNASLSDIEGNSLNTRKLDSLIAAGATKKEKLAVFGVTDSTGVFARTMATQGLKLYESSGQGILAAFYDTIPISMFFLIPIFALILKLLYYRRSRFAHSMVFSFYFFTFLFIVLSLILLVNFVVDIPDWIDWLVALSTIFYLLISLKRFYGQGYFITIIKLWILSFTYLMFVLPFSFGVMVLATFLLY</sequence>
<dbReference type="AlphaFoldDB" id="A0A6P0UKK5"/>
<feature type="transmembrane region" description="Helical" evidence="1">
    <location>
        <begin position="270"/>
        <end position="291"/>
    </location>
</feature>
<feature type="transmembrane region" description="Helical" evidence="1">
    <location>
        <begin position="329"/>
        <end position="355"/>
    </location>
</feature>
<evidence type="ECO:0000313" key="3">
    <source>
        <dbReference type="Proteomes" id="UP000468581"/>
    </source>
</evidence>
<keyword evidence="3" id="KW-1185">Reference proteome</keyword>
<proteinExistence type="predicted"/>
<dbReference type="InterPro" id="IPR022134">
    <property type="entry name" value="DUF3667"/>
</dbReference>
<gene>
    <name evidence="2" type="ORF">GWK08_10265</name>
</gene>
<dbReference type="EMBL" id="JAABOO010000002">
    <property type="protein sequence ID" value="NER13825.1"/>
    <property type="molecule type" value="Genomic_DNA"/>
</dbReference>
<feature type="transmembrane region" description="Helical" evidence="1">
    <location>
        <begin position="297"/>
        <end position="317"/>
    </location>
</feature>